<accession>A0ABT5VJ41</accession>
<evidence type="ECO:0000313" key="2">
    <source>
        <dbReference type="EMBL" id="MDE5415474.1"/>
    </source>
</evidence>
<sequence length="93" mass="10798">MPVEELVAMALKEGLFAALFVFMFIYFLREAKNREEGMRDMYSQLSPQIDKVLLKIDALENKTKKVEEVSKDVAEIKFLLGLIETTVKKRVDR</sequence>
<gene>
    <name evidence="2" type="ORF">N7Z68_19100</name>
</gene>
<name>A0ABT5VJ41_9BACI</name>
<comment type="caution">
    <text evidence="2">The sequence shown here is derived from an EMBL/GenBank/DDBJ whole genome shotgun (WGS) entry which is preliminary data.</text>
</comment>
<reference evidence="2" key="1">
    <citation type="submission" date="2024-05" db="EMBL/GenBank/DDBJ databases">
        <title>Alkalihalobacillus sp. strain MEB203 novel alkaliphilic bacterium from Lonar Lake, India.</title>
        <authorList>
            <person name="Joshi A."/>
            <person name="Thite S."/>
            <person name="Mengade P."/>
        </authorList>
    </citation>
    <scope>NUCLEOTIDE SEQUENCE</scope>
    <source>
        <strain evidence="2">MEB 203</strain>
    </source>
</reference>
<evidence type="ECO:0000313" key="3">
    <source>
        <dbReference type="Proteomes" id="UP001148125"/>
    </source>
</evidence>
<dbReference type="Pfam" id="PF10960">
    <property type="entry name" value="Holin_BhlA"/>
    <property type="match status" value="1"/>
</dbReference>
<keyword evidence="1" id="KW-0472">Membrane</keyword>
<feature type="transmembrane region" description="Helical" evidence="1">
    <location>
        <begin position="6"/>
        <end position="28"/>
    </location>
</feature>
<dbReference type="EMBL" id="JAOTPO010000016">
    <property type="protein sequence ID" value="MDE5415474.1"/>
    <property type="molecule type" value="Genomic_DNA"/>
</dbReference>
<protein>
    <submittedName>
        <fullName evidence="2">BhlA/UviB family holin-like peptide</fullName>
    </submittedName>
</protein>
<dbReference type="Proteomes" id="UP001148125">
    <property type="component" value="Unassembled WGS sequence"/>
</dbReference>
<keyword evidence="1" id="KW-0812">Transmembrane</keyword>
<evidence type="ECO:0000256" key="1">
    <source>
        <dbReference type="SAM" id="Phobius"/>
    </source>
</evidence>
<keyword evidence="1" id="KW-1133">Transmembrane helix</keyword>
<keyword evidence="3" id="KW-1185">Reference proteome</keyword>
<dbReference type="RefSeq" id="WP_275120076.1">
    <property type="nucleotide sequence ID" value="NZ_JAOTPO010000016.1"/>
</dbReference>
<dbReference type="InterPro" id="IPR024405">
    <property type="entry name" value="Phage_BhlA/UviB"/>
</dbReference>
<organism evidence="2 3">
    <name type="scientific">Alkalihalobacterium chitinilyticum</name>
    <dbReference type="NCBI Taxonomy" id="2980103"/>
    <lineage>
        <taxon>Bacteria</taxon>
        <taxon>Bacillati</taxon>
        <taxon>Bacillota</taxon>
        <taxon>Bacilli</taxon>
        <taxon>Bacillales</taxon>
        <taxon>Bacillaceae</taxon>
        <taxon>Alkalihalobacterium</taxon>
    </lineage>
</organism>
<proteinExistence type="predicted"/>